<keyword evidence="1" id="KW-0805">Transcription regulation</keyword>
<name>A0A926E7H7_9FIRM</name>
<accession>A0A926E7H7</accession>
<dbReference type="PROSITE" id="PS01124">
    <property type="entry name" value="HTH_ARAC_FAMILY_2"/>
    <property type="match status" value="1"/>
</dbReference>
<dbReference type="CDD" id="cd02208">
    <property type="entry name" value="cupin_RmlC-like"/>
    <property type="match status" value="1"/>
</dbReference>
<dbReference type="EMBL" id="JACRTA010000001">
    <property type="protein sequence ID" value="MBC8567818.1"/>
    <property type="molecule type" value="Genomic_DNA"/>
</dbReference>
<evidence type="ECO:0000256" key="3">
    <source>
        <dbReference type="ARBA" id="ARBA00023163"/>
    </source>
</evidence>
<reference evidence="5" key="1">
    <citation type="submission" date="2020-08" db="EMBL/GenBank/DDBJ databases">
        <title>Genome public.</title>
        <authorList>
            <person name="Liu C."/>
            <person name="Sun Q."/>
        </authorList>
    </citation>
    <scope>NUCLEOTIDE SEQUENCE</scope>
    <source>
        <strain evidence="5">NSJ-24</strain>
    </source>
</reference>
<dbReference type="SUPFAM" id="SSF51011">
    <property type="entry name" value="Glycosyl hydrolase domain"/>
    <property type="match status" value="1"/>
</dbReference>
<dbReference type="SMART" id="SM00342">
    <property type="entry name" value="HTH_ARAC"/>
    <property type="match status" value="1"/>
</dbReference>
<keyword evidence="6" id="KW-1185">Reference proteome</keyword>
<organism evidence="5 6">
    <name type="scientific">Lentihominibacter hominis</name>
    <dbReference type="NCBI Taxonomy" id="2763645"/>
    <lineage>
        <taxon>Bacteria</taxon>
        <taxon>Bacillati</taxon>
        <taxon>Bacillota</taxon>
        <taxon>Clostridia</taxon>
        <taxon>Peptostreptococcales</taxon>
        <taxon>Anaerovoracaceae</taxon>
        <taxon>Lentihominibacter</taxon>
    </lineage>
</organism>
<dbReference type="Gene3D" id="2.60.40.1500">
    <property type="entry name" value="Glycosyl hydrolase domain, family 39"/>
    <property type="match status" value="1"/>
</dbReference>
<comment type="caution">
    <text evidence="5">The sequence shown here is derived from an EMBL/GenBank/DDBJ whole genome shotgun (WGS) entry which is preliminary data.</text>
</comment>
<feature type="domain" description="HTH araC/xylS-type" evidence="4">
    <location>
        <begin position="180"/>
        <end position="278"/>
    </location>
</feature>
<dbReference type="RefSeq" id="WP_177270887.1">
    <property type="nucleotide sequence ID" value="NZ_JACRTA010000001.1"/>
</dbReference>
<dbReference type="InterPro" id="IPR018060">
    <property type="entry name" value="HTH_AraC"/>
</dbReference>
<gene>
    <name evidence="5" type="ORF">H8692_03440</name>
</gene>
<evidence type="ECO:0000256" key="1">
    <source>
        <dbReference type="ARBA" id="ARBA00023015"/>
    </source>
</evidence>
<dbReference type="Gene3D" id="2.60.120.10">
    <property type="entry name" value="Jelly Rolls"/>
    <property type="match status" value="1"/>
</dbReference>
<dbReference type="Proteomes" id="UP000610862">
    <property type="component" value="Unassembled WGS sequence"/>
</dbReference>
<dbReference type="PANTHER" id="PTHR43280">
    <property type="entry name" value="ARAC-FAMILY TRANSCRIPTIONAL REGULATOR"/>
    <property type="match status" value="1"/>
</dbReference>
<dbReference type="AlphaFoldDB" id="A0A926E7H7"/>
<dbReference type="SUPFAM" id="SSF51182">
    <property type="entry name" value="RmlC-like cupins"/>
    <property type="match status" value="1"/>
</dbReference>
<evidence type="ECO:0000313" key="5">
    <source>
        <dbReference type="EMBL" id="MBC8567818.1"/>
    </source>
</evidence>
<dbReference type="PANTHER" id="PTHR43280:SF34">
    <property type="entry name" value="ARAC-FAMILY TRANSCRIPTIONAL REGULATOR"/>
    <property type="match status" value="1"/>
</dbReference>
<keyword evidence="3" id="KW-0804">Transcription</keyword>
<dbReference type="InterPro" id="IPR011051">
    <property type="entry name" value="RmlC_Cupin_sf"/>
</dbReference>
<evidence type="ECO:0000313" key="6">
    <source>
        <dbReference type="Proteomes" id="UP000610862"/>
    </source>
</evidence>
<dbReference type="GO" id="GO:0003700">
    <property type="term" value="F:DNA-binding transcription factor activity"/>
    <property type="evidence" value="ECO:0007669"/>
    <property type="project" value="InterPro"/>
</dbReference>
<dbReference type="Pfam" id="PF02311">
    <property type="entry name" value="AraC_binding"/>
    <property type="match status" value="1"/>
</dbReference>
<dbReference type="Pfam" id="PF12833">
    <property type="entry name" value="HTH_18"/>
    <property type="match status" value="1"/>
</dbReference>
<dbReference type="SUPFAM" id="SSF46689">
    <property type="entry name" value="Homeodomain-like"/>
    <property type="match status" value="1"/>
</dbReference>
<dbReference type="GO" id="GO:0043565">
    <property type="term" value="F:sequence-specific DNA binding"/>
    <property type="evidence" value="ECO:0007669"/>
    <property type="project" value="InterPro"/>
</dbReference>
<sequence>MLQEIQYEDDLPVKVQVLQIQQYPWHVHNDIQIVYVLEGEVELKMTYARYRLTKNNVHFIHSDDVHGFRTLSNNNLVVVLSLNMDYFSKYYPHLDVQVFTTKVSENIATYKKQLALKVHMFSIISELHGKKKGYKDRIKEISHALIDALYKDFRGFTVNLESRTFEHQISHDLVQIDRISRVVGFVYMNYPYKLSLSSIAESENINSYYLSHLFQRLVGDSFRNFVSMVRVEMSEPELLTTDNSIAQVSSNVGFSNAKYYVENFKEWFGCHPKEYRQLYRSETIRQSTCLVKELPLDSINDAIESYGEIPAFTGAAQQIKSVSFDLKKASLLHRLVPDDELPKKFYRNYNPQQDCINFLKTVLKDPEAKNMPQAFIDTAVNRNGIFTFNNMKKPLYYLRRFLFAQYNTVGGHDEWYMITVNDSNVQILFFNEDAENPQNLEFDLFNMPGKYQITEHRLRADSNCLDLWRQMEYKSDLTENEKQQIQEMSAPRILWKTVSSSGSFTYSAKLDPLDIVFTEIKKTQ</sequence>
<protein>
    <submittedName>
        <fullName evidence="5">Helix-turn-helix domain-containing protein</fullName>
    </submittedName>
</protein>
<dbReference type="InterPro" id="IPR014710">
    <property type="entry name" value="RmlC-like_jellyroll"/>
</dbReference>
<dbReference type="Gene3D" id="1.10.10.60">
    <property type="entry name" value="Homeodomain-like"/>
    <property type="match status" value="2"/>
</dbReference>
<evidence type="ECO:0000259" key="4">
    <source>
        <dbReference type="PROSITE" id="PS01124"/>
    </source>
</evidence>
<proteinExistence type="predicted"/>
<dbReference type="InterPro" id="IPR009057">
    <property type="entry name" value="Homeodomain-like_sf"/>
</dbReference>
<keyword evidence="2" id="KW-0238">DNA-binding</keyword>
<evidence type="ECO:0000256" key="2">
    <source>
        <dbReference type="ARBA" id="ARBA00023125"/>
    </source>
</evidence>
<dbReference type="InterPro" id="IPR003313">
    <property type="entry name" value="AraC-bd"/>
</dbReference>